<evidence type="ECO:0008006" key="4">
    <source>
        <dbReference type="Google" id="ProtNLM"/>
    </source>
</evidence>
<feature type="transmembrane region" description="Helical" evidence="1">
    <location>
        <begin position="6"/>
        <end position="26"/>
    </location>
</feature>
<keyword evidence="3" id="KW-1185">Reference proteome</keyword>
<proteinExistence type="predicted"/>
<organism evidence="2 3">
    <name type="scientific">Luteolibacter soli</name>
    <dbReference type="NCBI Taxonomy" id="3135280"/>
    <lineage>
        <taxon>Bacteria</taxon>
        <taxon>Pseudomonadati</taxon>
        <taxon>Verrucomicrobiota</taxon>
        <taxon>Verrucomicrobiia</taxon>
        <taxon>Verrucomicrobiales</taxon>
        <taxon>Verrucomicrobiaceae</taxon>
        <taxon>Luteolibacter</taxon>
    </lineage>
</organism>
<evidence type="ECO:0000313" key="2">
    <source>
        <dbReference type="EMBL" id="MEK7953320.1"/>
    </source>
</evidence>
<gene>
    <name evidence="2" type="ORF">WKV53_22590</name>
</gene>
<dbReference type="Proteomes" id="UP001371305">
    <property type="component" value="Unassembled WGS sequence"/>
</dbReference>
<dbReference type="EMBL" id="JBBUKT010000011">
    <property type="protein sequence ID" value="MEK7953320.1"/>
    <property type="molecule type" value="Genomic_DNA"/>
</dbReference>
<evidence type="ECO:0000313" key="3">
    <source>
        <dbReference type="Proteomes" id="UP001371305"/>
    </source>
</evidence>
<protein>
    <recommendedName>
        <fullName evidence="4">DUF3301 domain-containing protein</fullName>
    </recommendedName>
</protein>
<sequence>MIASVSFFGVLWVLLFVAVALGNFIYDTLRGEKLLGEWATKEGCEIIESQRSFFDKGPFMSISRAVVYRVKVSSPDGKIRSGWVRCGGWFFGTSSDDTAVIWD</sequence>
<name>A0ABU9AZZ8_9BACT</name>
<evidence type="ECO:0000256" key="1">
    <source>
        <dbReference type="SAM" id="Phobius"/>
    </source>
</evidence>
<accession>A0ABU9AZZ8</accession>
<comment type="caution">
    <text evidence="2">The sequence shown here is derived from an EMBL/GenBank/DDBJ whole genome shotgun (WGS) entry which is preliminary data.</text>
</comment>
<keyword evidence="1" id="KW-0472">Membrane</keyword>
<keyword evidence="1" id="KW-0812">Transmembrane</keyword>
<reference evidence="2 3" key="1">
    <citation type="submission" date="2024-04" db="EMBL/GenBank/DDBJ databases">
        <title>Luteolibacter sp. isolated from soil.</title>
        <authorList>
            <person name="An J."/>
        </authorList>
    </citation>
    <scope>NUCLEOTIDE SEQUENCE [LARGE SCALE GENOMIC DNA]</scope>
    <source>
        <strain evidence="2 3">Y139</strain>
    </source>
</reference>
<dbReference type="RefSeq" id="WP_341407086.1">
    <property type="nucleotide sequence ID" value="NZ_JBBUKT010000011.1"/>
</dbReference>
<keyword evidence="1" id="KW-1133">Transmembrane helix</keyword>